<proteinExistence type="predicted"/>
<dbReference type="WBParaSite" id="OFLC_0001543701-mRNA-1">
    <property type="protein sequence ID" value="OFLC_0001543701-mRNA-1"/>
    <property type="gene ID" value="OFLC_0001543701"/>
</dbReference>
<reference evidence="3" key="1">
    <citation type="submission" date="2016-06" db="UniProtKB">
        <authorList>
            <consortium name="WormBaseParasite"/>
        </authorList>
    </citation>
    <scope>IDENTIFICATION</scope>
</reference>
<accession>A0A183I6R4</accession>
<reference evidence="1 2" key="2">
    <citation type="submission" date="2018-11" db="EMBL/GenBank/DDBJ databases">
        <authorList>
            <consortium name="Pathogen Informatics"/>
        </authorList>
    </citation>
    <scope>NUCLEOTIDE SEQUENCE [LARGE SCALE GENOMIC DNA]</scope>
</reference>
<gene>
    <name evidence="1" type="ORF">OFLC_LOCUS15426</name>
</gene>
<evidence type="ECO:0000313" key="2">
    <source>
        <dbReference type="Proteomes" id="UP000267606"/>
    </source>
</evidence>
<evidence type="ECO:0000313" key="3">
    <source>
        <dbReference type="WBParaSite" id="OFLC_0001543701-mRNA-1"/>
    </source>
</evidence>
<protein>
    <submittedName>
        <fullName evidence="3">Secreted protein</fullName>
    </submittedName>
</protein>
<keyword evidence="2" id="KW-1185">Reference proteome</keyword>
<dbReference type="AlphaFoldDB" id="A0A183I6R4"/>
<organism evidence="3">
    <name type="scientific">Onchocerca flexuosa</name>
    <dbReference type="NCBI Taxonomy" id="387005"/>
    <lineage>
        <taxon>Eukaryota</taxon>
        <taxon>Metazoa</taxon>
        <taxon>Ecdysozoa</taxon>
        <taxon>Nematoda</taxon>
        <taxon>Chromadorea</taxon>
        <taxon>Rhabditida</taxon>
        <taxon>Spirurina</taxon>
        <taxon>Spiruromorpha</taxon>
        <taxon>Filarioidea</taxon>
        <taxon>Onchocercidae</taxon>
        <taxon>Onchocerca</taxon>
    </lineage>
</organism>
<evidence type="ECO:0000313" key="1">
    <source>
        <dbReference type="EMBL" id="VDP21829.1"/>
    </source>
</evidence>
<name>A0A183I6R4_9BILA</name>
<dbReference type="Proteomes" id="UP000267606">
    <property type="component" value="Unassembled WGS sequence"/>
</dbReference>
<dbReference type="EMBL" id="UZAJ01042121">
    <property type="protein sequence ID" value="VDP21829.1"/>
    <property type="molecule type" value="Genomic_DNA"/>
</dbReference>
<sequence length="97" mass="10376">MPVLDDSDGNVVSEPNPVWSSFALISVPKLPIVYVDVPLDSTRLDSTRFPYDQNVPITKIMTGLVRLMLLLLVAHIAAAGATDDDNGGDGGAMRPIK</sequence>